<feature type="domain" description="Antirepressor protein ant N-terminal" evidence="1">
    <location>
        <begin position="9"/>
        <end position="119"/>
    </location>
</feature>
<dbReference type="Pfam" id="PF10547">
    <property type="entry name" value="P22_AR_N"/>
    <property type="match status" value="1"/>
</dbReference>
<dbReference type="PRINTS" id="PR01994">
    <property type="entry name" value="ANTIREPRESSR"/>
</dbReference>
<name>A0A379B5H9_9PAST</name>
<dbReference type="OrthoDB" id="1042522at2"/>
<reference evidence="2 3" key="1">
    <citation type="submission" date="2018-06" db="EMBL/GenBank/DDBJ databases">
        <authorList>
            <consortium name="Pathogen Informatics"/>
            <person name="Doyle S."/>
        </authorList>
    </citation>
    <scope>NUCLEOTIDE SEQUENCE [LARGE SCALE GENOMIC DNA]</scope>
    <source>
        <strain evidence="2 3">NCTC10699</strain>
    </source>
</reference>
<accession>A0A379B5H9</accession>
<dbReference type="InterPro" id="IPR018875">
    <property type="entry name" value="Antirepressor_Ant_N"/>
</dbReference>
<organism evidence="2 3">
    <name type="scientific">[Pasteurella] mairii</name>
    <dbReference type="NCBI Taxonomy" id="757"/>
    <lineage>
        <taxon>Bacteria</taxon>
        <taxon>Pseudomonadati</taxon>
        <taxon>Pseudomonadota</taxon>
        <taxon>Gammaproteobacteria</taxon>
        <taxon>Pasteurellales</taxon>
        <taxon>Pasteurellaceae</taxon>
    </lineage>
</organism>
<sequence>MKQHINLLKVPFFGTELLLVEHDEQPYVVMKTITESIGLSWQGQHEKLIEHFEKGIKEILIPTNGGSQLMICMNLRKFPAWLYSLQPKKVSDPVKRAKIISFKEECDEVLWQYWTTGMASREAVKEKLAEIDEFEKLSKQNGSNGSYLMLQRKKEIKVIEMMKANAKQLDLFQHFDLTI</sequence>
<dbReference type="AlphaFoldDB" id="A0A379B5H9"/>
<dbReference type="Proteomes" id="UP000254280">
    <property type="component" value="Unassembled WGS sequence"/>
</dbReference>
<keyword evidence="3" id="KW-1185">Reference proteome</keyword>
<evidence type="ECO:0000313" key="2">
    <source>
        <dbReference type="EMBL" id="SUB33310.1"/>
    </source>
</evidence>
<dbReference type="EMBL" id="UGSS01000002">
    <property type="protein sequence ID" value="SUB33310.1"/>
    <property type="molecule type" value="Genomic_DNA"/>
</dbReference>
<protein>
    <submittedName>
        <fullName evidence="2">Antirepressor protein</fullName>
    </submittedName>
</protein>
<gene>
    <name evidence="2" type="ORF">NCTC10699_00923</name>
</gene>
<proteinExistence type="predicted"/>
<evidence type="ECO:0000259" key="1">
    <source>
        <dbReference type="Pfam" id="PF10547"/>
    </source>
</evidence>
<evidence type="ECO:0000313" key="3">
    <source>
        <dbReference type="Proteomes" id="UP000254280"/>
    </source>
</evidence>